<sequence length="72" mass="8270">MKYIVVQWLPENSHYKKAMRVVRSNHPRFINGSRFDFGFLGIASCEGYAITVLPSEETLDDSWANGHLKEPD</sequence>
<dbReference type="AlphaFoldDB" id="A0A0F9QEN2"/>
<organism evidence="1">
    <name type="scientific">marine sediment metagenome</name>
    <dbReference type="NCBI Taxonomy" id="412755"/>
    <lineage>
        <taxon>unclassified sequences</taxon>
        <taxon>metagenomes</taxon>
        <taxon>ecological metagenomes</taxon>
    </lineage>
</organism>
<name>A0A0F9QEN2_9ZZZZ</name>
<evidence type="ECO:0000313" key="1">
    <source>
        <dbReference type="EMBL" id="KKN35457.1"/>
    </source>
</evidence>
<dbReference type="EMBL" id="LAZR01002037">
    <property type="protein sequence ID" value="KKN35457.1"/>
    <property type="molecule type" value="Genomic_DNA"/>
</dbReference>
<comment type="caution">
    <text evidence="1">The sequence shown here is derived from an EMBL/GenBank/DDBJ whole genome shotgun (WGS) entry which is preliminary data.</text>
</comment>
<protein>
    <submittedName>
        <fullName evidence="1">Uncharacterized protein</fullName>
    </submittedName>
</protein>
<accession>A0A0F9QEN2</accession>
<proteinExistence type="predicted"/>
<gene>
    <name evidence="1" type="ORF">LCGC14_0783600</name>
</gene>
<reference evidence="1" key="1">
    <citation type="journal article" date="2015" name="Nature">
        <title>Complex archaea that bridge the gap between prokaryotes and eukaryotes.</title>
        <authorList>
            <person name="Spang A."/>
            <person name="Saw J.H."/>
            <person name="Jorgensen S.L."/>
            <person name="Zaremba-Niedzwiedzka K."/>
            <person name="Martijn J."/>
            <person name="Lind A.E."/>
            <person name="van Eijk R."/>
            <person name="Schleper C."/>
            <person name="Guy L."/>
            <person name="Ettema T.J."/>
        </authorList>
    </citation>
    <scope>NUCLEOTIDE SEQUENCE</scope>
</reference>